<dbReference type="PANTHER" id="PTHR43072:SF23">
    <property type="entry name" value="UPF0039 PROTEIN C11D3.02C"/>
    <property type="match status" value="1"/>
</dbReference>
<evidence type="ECO:0000313" key="5">
    <source>
        <dbReference type="Proteomes" id="UP000540519"/>
    </source>
</evidence>
<evidence type="ECO:0000256" key="2">
    <source>
        <dbReference type="ARBA" id="ARBA00023315"/>
    </source>
</evidence>
<dbReference type="SUPFAM" id="SSF55729">
    <property type="entry name" value="Acyl-CoA N-acyltransferases (Nat)"/>
    <property type="match status" value="1"/>
</dbReference>
<organism evidence="4 5">
    <name type="scientific">Zobellia amurskyensis</name>
    <dbReference type="NCBI Taxonomy" id="248905"/>
    <lineage>
        <taxon>Bacteria</taxon>
        <taxon>Pseudomonadati</taxon>
        <taxon>Bacteroidota</taxon>
        <taxon>Flavobacteriia</taxon>
        <taxon>Flavobacteriales</taxon>
        <taxon>Flavobacteriaceae</taxon>
        <taxon>Zobellia</taxon>
    </lineage>
</organism>
<dbReference type="CDD" id="cd04301">
    <property type="entry name" value="NAT_SF"/>
    <property type="match status" value="1"/>
</dbReference>
<dbReference type="InterPro" id="IPR000182">
    <property type="entry name" value="GNAT_dom"/>
</dbReference>
<evidence type="ECO:0000259" key="3">
    <source>
        <dbReference type="PROSITE" id="PS51186"/>
    </source>
</evidence>
<dbReference type="Proteomes" id="UP000540519">
    <property type="component" value="Unassembled WGS sequence"/>
</dbReference>
<dbReference type="Gene3D" id="3.40.630.30">
    <property type="match status" value="1"/>
</dbReference>
<sequence length="166" mass="18625">MKKILLRAMLPGDWPFVSKIYAEGIATGYATFENQIPTYEAWSKAHLDNCRIVALEGHKYLGWAALSPVSSRCVYGGVGEVSIYISKKARGKGVGSKLMQSLIVQSEENGLWTIQSGIFPENKGSIRLHEKMGFRYIGKRERIGKRDGIWKDNLLFERRSSIVGVD</sequence>
<dbReference type="AlphaFoldDB" id="A0A7X3D0V3"/>
<keyword evidence="5" id="KW-1185">Reference proteome</keyword>
<dbReference type="OrthoDB" id="9799096at2"/>
<accession>A0A7X3D0V3</accession>
<evidence type="ECO:0000313" key="4">
    <source>
        <dbReference type="EMBL" id="MUH35015.1"/>
    </source>
</evidence>
<dbReference type="Pfam" id="PF00583">
    <property type="entry name" value="Acetyltransf_1"/>
    <property type="match status" value="1"/>
</dbReference>
<dbReference type="InterPro" id="IPR016181">
    <property type="entry name" value="Acyl_CoA_acyltransferase"/>
</dbReference>
<feature type="domain" description="N-acetyltransferase" evidence="3">
    <location>
        <begin position="4"/>
        <end position="155"/>
    </location>
</feature>
<reference evidence="4 5" key="1">
    <citation type="journal article" date="2019" name="Mar. Drugs">
        <title>Comparative Genomics and CAZyme Genome Repertoires of Marine Zobellia amurskyensis KMM 3526(T) and Zobellia laminariae KMM 3676(T).</title>
        <authorList>
            <person name="Chernysheva N."/>
            <person name="Bystritskaya E."/>
            <person name="Stenkova A."/>
            <person name="Golovkin I."/>
            <person name="Nedashkovskaya O."/>
            <person name="Isaeva M."/>
        </authorList>
    </citation>
    <scope>NUCLEOTIDE SEQUENCE [LARGE SCALE GENOMIC DNA]</scope>
    <source>
        <strain evidence="4 5">KMM 3526</strain>
    </source>
</reference>
<name>A0A7X3D0V3_9FLAO</name>
<dbReference type="PROSITE" id="PS51186">
    <property type="entry name" value="GNAT"/>
    <property type="match status" value="1"/>
</dbReference>
<protein>
    <submittedName>
        <fullName evidence="4">N-acetyltransferase family protein</fullName>
    </submittedName>
</protein>
<evidence type="ECO:0000256" key="1">
    <source>
        <dbReference type="ARBA" id="ARBA00022679"/>
    </source>
</evidence>
<dbReference type="PANTHER" id="PTHR43072">
    <property type="entry name" value="N-ACETYLTRANSFERASE"/>
    <property type="match status" value="1"/>
</dbReference>
<dbReference type="EMBL" id="RCNR01000005">
    <property type="protein sequence ID" value="MUH35015.1"/>
    <property type="molecule type" value="Genomic_DNA"/>
</dbReference>
<gene>
    <name evidence="4" type="ORF">D9O36_04115</name>
</gene>
<dbReference type="RefSeq" id="WP_155598948.1">
    <property type="nucleotide sequence ID" value="NZ_RCNR01000005.1"/>
</dbReference>
<keyword evidence="1 4" id="KW-0808">Transferase</keyword>
<proteinExistence type="predicted"/>
<keyword evidence="2" id="KW-0012">Acyltransferase</keyword>
<dbReference type="GO" id="GO:0016747">
    <property type="term" value="F:acyltransferase activity, transferring groups other than amino-acyl groups"/>
    <property type="evidence" value="ECO:0007669"/>
    <property type="project" value="InterPro"/>
</dbReference>
<comment type="caution">
    <text evidence="4">The sequence shown here is derived from an EMBL/GenBank/DDBJ whole genome shotgun (WGS) entry which is preliminary data.</text>
</comment>